<evidence type="ECO:0000256" key="8">
    <source>
        <dbReference type="ARBA" id="ARBA00023163"/>
    </source>
</evidence>
<evidence type="ECO:0000313" key="12">
    <source>
        <dbReference type="Proteomes" id="UP000694409"/>
    </source>
</evidence>
<evidence type="ECO:0000256" key="7">
    <source>
        <dbReference type="ARBA" id="ARBA00023015"/>
    </source>
</evidence>
<dbReference type="SUPFAM" id="SSF57850">
    <property type="entry name" value="RING/U-box"/>
    <property type="match status" value="1"/>
</dbReference>
<dbReference type="GO" id="GO:0006513">
    <property type="term" value="P:protein monoubiquitination"/>
    <property type="evidence" value="ECO:0007669"/>
    <property type="project" value="TreeGrafter"/>
</dbReference>
<keyword evidence="3" id="KW-0808">Transferase</keyword>
<proteinExistence type="predicted"/>
<dbReference type="Pfam" id="PF00097">
    <property type="entry name" value="zf-C3HC4"/>
    <property type="match status" value="1"/>
</dbReference>
<evidence type="ECO:0000256" key="3">
    <source>
        <dbReference type="ARBA" id="ARBA00022679"/>
    </source>
</evidence>
<dbReference type="InterPro" id="IPR018957">
    <property type="entry name" value="Znf_C3HC4_RING-type"/>
</dbReference>
<evidence type="ECO:0000256" key="5">
    <source>
        <dbReference type="ARBA" id="ARBA00022771"/>
    </source>
</evidence>
<keyword evidence="4" id="KW-0479">Metal-binding</keyword>
<dbReference type="InterPro" id="IPR017907">
    <property type="entry name" value="Znf_RING_CS"/>
</dbReference>
<dbReference type="Ensembl" id="ENSSCAT00000015071.1">
    <property type="protein sequence ID" value="ENSSCAP00000013404.1"/>
    <property type="gene ID" value="ENSSCAG00000009946.1"/>
</dbReference>
<dbReference type="Gene3D" id="3.30.40.10">
    <property type="entry name" value="Zinc/RING finger domain, C3HC4 (zinc finger)"/>
    <property type="match status" value="1"/>
</dbReference>
<dbReference type="GO" id="GO:0061630">
    <property type="term" value="F:ubiquitin protein ligase activity"/>
    <property type="evidence" value="ECO:0007669"/>
    <property type="project" value="UniProtKB-EC"/>
</dbReference>
<keyword evidence="7" id="KW-0805">Transcription regulation</keyword>
<accession>A0A8C9N737</accession>
<evidence type="ECO:0000259" key="10">
    <source>
        <dbReference type="PROSITE" id="PS50089"/>
    </source>
</evidence>
<keyword evidence="12" id="KW-1185">Reference proteome</keyword>
<keyword evidence="5 9" id="KW-0863">Zinc-finger</keyword>
<evidence type="ECO:0000256" key="9">
    <source>
        <dbReference type="PROSITE-ProRule" id="PRU00175"/>
    </source>
</evidence>
<evidence type="ECO:0000256" key="6">
    <source>
        <dbReference type="ARBA" id="ARBA00022833"/>
    </source>
</evidence>
<dbReference type="GO" id="GO:0008270">
    <property type="term" value="F:zinc ion binding"/>
    <property type="evidence" value="ECO:0007669"/>
    <property type="project" value="UniProtKB-KW"/>
</dbReference>
<reference evidence="11" key="2">
    <citation type="submission" date="2025-09" db="UniProtKB">
        <authorList>
            <consortium name="Ensembl"/>
        </authorList>
    </citation>
    <scope>IDENTIFICATION</scope>
</reference>
<comment type="catalytic activity">
    <reaction evidence="1">
        <text>S-ubiquitinyl-[E2 ubiquitin-conjugating enzyme]-L-cysteine + [acceptor protein]-L-lysine = [E2 ubiquitin-conjugating enzyme]-L-cysteine + N(6)-ubiquitinyl-[acceptor protein]-L-lysine.</text>
        <dbReference type="EC" id="2.3.2.27"/>
    </reaction>
</comment>
<dbReference type="InterPro" id="IPR013083">
    <property type="entry name" value="Znf_RING/FYVE/PHD"/>
</dbReference>
<dbReference type="SMART" id="SM00184">
    <property type="entry name" value="RING"/>
    <property type="match status" value="1"/>
</dbReference>
<sequence>MAGGAKEGTGESGSAAGAGPLKAAVGSECPICLGAMRKPAFVAYCMHQFCFRCIRHWARAREDCPVCKVVPGQSSAKLQQQNTPLCFVLSKLTIFKDFTDFYCLYHHKCGAWHQKLMC</sequence>
<protein>
    <recommendedName>
        <fullName evidence="2">RING-type E3 ubiquitin transferase</fullName>
        <ecNumber evidence="2">2.3.2.27</ecNumber>
    </recommendedName>
</protein>
<dbReference type="PROSITE" id="PS50089">
    <property type="entry name" value="ZF_RING_2"/>
    <property type="match status" value="1"/>
</dbReference>
<dbReference type="GeneTree" id="ENSGT01150000287293"/>
<dbReference type="PANTHER" id="PTHR46077:SF1">
    <property type="entry name" value="TOP1 BINDING ARGININE_SERINE RICH PROTEIN, E3 UBIQUITIN LIGASE"/>
    <property type="match status" value="1"/>
</dbReference>
<dbReference type="AlphaFoldDB" id="A0A8C9N737"/>
<feature type="domain" description="RING-type" evidence="10">
    <location>
        <begin position="29"/>
        <end position="68"/>
    </location>
</feature>
<organism evidence="11 12">
    <name type="scientific">Serinus canaria</name>
    <name type="common">Island canary</name>
    <name type="synonym">Fringilla canaria</name>
    <dbReference type="NCBI Taxonomy" id="9135"/>
    <lineage>
        <taxon>Eukaryota</taxon>
        <taxon>Metazoa</taxon>
        <taxon>Chordata</taxon>
        <taxon>Craniata</taxon>
        <taxon>Vertebrata</taxon>
        <taxon>Euteleostomi</taxon>
        <taxon>Archelosauria</taxon>
        <taxon>Archosauria</taxon>
        <taxon>Dinosauria</taxon>
        <taxon>Saurischia</taxon>
        <taxon>Theropoda</taxon>
        <taxon>Coelurosauria</taxon>
        <taxon>Aves</taxon>
        <taxon>Neognathae</taxon>
        <taxon>Neoaves</taxon>
        <taxon>Telluraves</taxon>
        <taxon>Australaves</taxon>
        <taxon>Passeriformes</taxon>
        <taxon>Passeroidea</taxon>
        <taxon>Fringillidae</taxon>
        <taxon>Carduelinae</taxon>
        <taxon>Serinus</taxon>
    </lineage>
</organism>
<dbReference type="InterPro" id="IPR001841">
    <property type="entry name" value="Znf_RING"/>
</dbReference>
<dbReference type="EC" id="2.3.2.27" evidence="2"/>
<dbReference type="Proteomes" id="UP000694409">
    <property type="component" value="Unassembled WGS sequence"/>
</dbReference>
<keyword evidence="6" id="KW-0862">Zinc</keyword>
<keyword evidence="8" id="KW-0804">Transcription</keyword>
<evidence type="ECO:0000256" key="2">
    <source>
        <dbReference type="ARBA" id="ARBA00012483"/>
    </source>
</evidence>
<evidence type="ECO:0000313" key="11">
    <source>
        <dbReference type="Ensembl" id="ENSSCAP00000013404.1"/>
    </source>
</evidence>
<dbReference type="PANTHER" id="PTHR46077">
    <property type="entry name" value="E3 UBIQUITIN-PROTEIN LIGASE TOPORS"/>
    <property type="match status" value="1"/>
</dbReference>
<evidence type="ECO:0000256" key="4">
    <source>
        <dbReference type="ARBA" id="ARBA00022723"/>
    </source>
</evidence>
<evidence type="ECO:0000256" key="1">
    <source>
        <dbReference type="ARBA" id="ARBA00000900"/>
    </source>
</evidence>
<name>A0A8C9N737_SERCA</name>
<dbReference type="PROSITE" id="PS00518">
    <property type="entry name" value="ZF_RING_1"/>
    <property type="match status" value="1"/>
</dbReference>
<reference evidence="11" key="1">
    <citation type="submission" date="2025-08" db="UniProtKB">
        <authorList>
            <consortium name="Ensembl"/>
        </authorList>
    </citation>
    <scope>IDENTIFICATION</scope>
</reference>
<dbReference type="GO" id="GO:0000209">
    <property type="term" value="P:protein polyubiquitination"/>
    <property type="evidence" value="ECO:0007669"/>
    <property type="project" value="TreeGrafter"/>
</dbReference>